<dbReference type="GO" id="GO:0003824">
    <property type="term" value="F:catalytic activity"/>
    <property type="evidence" value="ECO:0007669"/>
    <property type="project" value="UniProtKB-ARBA"/>
</dbReference>
<evidence type="ECO:0000313" key="2">
    <source>
        <dbReference type="EMBL" id="GGL10026.1"/>
    </source>
</evidence>
<dbReference type="InterPro" id="IPR001753">
    <property type="entry name" value="Enoyl-CoA_hydra/iso"/>
</dbReference>
<dbReference type="Gene3D" id="3.90.226.10">
    <property type="entry name" value="2-enoyl-CoA Hydratase, Chain A, domain 1"/>
    <property type="match status" value="1"/>
</dbReference>
<dbReference type="RefSeq" id="WP_058854313.1">
    <property type="nucleotide sequence ID" value="NZ_BMMH01000004.1"/>
</dbReference>
<dbReference type="EMBL" id="BMMH01000004">
    <property type="protein sequence ID" value="GGL10026.1"/>
    <property type="molecule type" value="Genomic_DNA"/>
</dbReference>
<dbReference type="PANTHER" id="PTHR43459">
    <property type="entry name" value="ENOYL-COA HYDRATASE"/>
    <property type="match status" value="1"/>
</dbReference>
<keyword evidence="3" id="KW-1185">Reference proteome</keyword>
<dbReference type="Proteomes" id="UP000638263">
    <property type="component" value="Unassembled WGS sequence"/>
</dbReference>
<dbReference type="Gene3D" id="1.10.12.10">
    <property type="entry name" value="Lyase 2-enoyl-coa Hydratase, Chain A, domain 2"/>
    <property type="match status" value="1"/>
</dbReference>
<comment type="similarity">
    <text evidence="1">Belongs to the enoyl-CoA hydratase/isomerase family.</text>
</comment>
<reference evidence="2" key="1">
    <citation type="journal article" date="2014" name="Int. J. Syst. Evol. Microbiol.">
        <title>Complete genome sequence of Corynebacterium casei LMG S-19264T (=DSM 44701T), isolated from a smear-ripened cheese.</title>
        <authorList>
            <consortium name="US DOE Joint Genome Institute (JGI-PGF)"/>
            <person name="Walter F."/>
            <person name="Albersmeier A."/>
            <person name="Kalinowski J."/>
            <person name="Ruckert C."/>
        </authorList>
    </citation>
    <scope>NUCLEOTIDE SEQUENCE</scope>
    <source>
        <strain evidence="2">CGMCC 4.3508</strain>
    </source>
</reference>
<name>A0A917VSF7_9NOCA</name>
<gene>
    <name evidence="2" type="ORF">GCM10011588_25530</name>
</gene>
<comment type="caution">
    <text evidence="2">The sequence shown here is derived from an EMBL/GenBank/DDBJ whole genome shotgun (WGS) entry which is preliminary data.</text>
</comment>
<dbReference type="CDD" id="cd06558">
    <property type="entry name" value="crotonase-like"/>
    <property type="match status" value="1"/>
</dbReference>
<dbReference type="Pfam" id="PF00378">
    <property type="entry name" value="ECH_1"/>
    <property type="match status" value="1"/>
</dbReference>
<sequence>MSTALIDSGPVLLDLDEHGIARLSLNRPDAANGMDVALLQTLHQAVLRCHGESDVRVVILSGRGRHFCAGGDVKTFAEKGTELPDYLREATAWLQIAVSALTQLRVPVIAAVHGFAAGGGGLGLVCAADLVVATESAKFMSGAVRVGMAPDGGATATLTQLVGLRKALEILLTNPTLTAAEARDIGLINKVVSDDSLDDEVTVLARTLADSAPLALAATKRLVWGGVGASLENQLPQEARTVAELSGTADAREGLAAVLERRAPRYSGR</sequence>
<dbReference type="InterPro" id="IPR029045">
    <property type="entry name" value="ClpP/crotonase-like_dom_sf"/>
</dbReference>
<protein>
    <submittedName>
        <fullName evidence="2">Enoyl-CoA hydratase</fullName>
    </submittedName>
</protein>
<dbReference type="SUPFAM" id="SSF52096">
    <property type="entry name" value="ClpP/crotonase"/>
    <property type="match status" value="1"/>
</dbReference>
<dbReference type="InterPro" id="IPR014748">
    <property type="entry name" value="Enoyl-CoA_hydra_C"/>
</dbReference>
<organism evidence="2 3">
    <name type="scientific">Nocardia jinanensis</name>
    <dbReference type="NCBI Taxonomy" id="382504"/>
    <lineage>
        <taxon>Bacteria</taxon>
        <taxon>Bacillati</taxon>
        <taxon>Actinomycetota</taxon>
        <taxon>Actinomycetes</taxon>
        <taxon>Mycobacteriales</taxon>
        <taxon>Nocardiaceae</taxon>
        <taxon>Nocardia</taxon>
    </lineage>
</organism>
<reference evidence="2" key="2">
    <citation type="submission" date="2020-09" db="EMBL/GenBank/DDBJ databases">
        <authorList>
            <person name="Sun Q."/>
            <person name="Zhou Y."/>
        </authorList>
    </citation>
    <scope>NUCLEOTIDE SEQUENCE</scope>
    <source>
        <strain evidence="2">CGMCC 4.3508</strain>
    </source>
</reference>
<dbReference type="PANTHER" id="PTHR43459:SF1">
    <property type="entry name" value="EG:BACN32G11.4 PROTEIN"/>
    <property type="match status" value="1"/>
</dbReference>
<proteinExistence type="inferred from homology"/>
<evidence type="ECO:0000256" key="1">
    <source>
        <dbReference type="ARBA" id="ARBA00005254"/>
    </source>
</evidence>
<evidence type="ECO:0000313" key="3">
    <source>
        <dbReference type="Proteomes" id="UP000638263"/>
    </source>
</evidence>
<dbReference type="AlphaFoldDB" id="A0A917VSF7"/>
<accession>A0A917VSF7</accession>